<organism evidence="2 3">
    <name type="scientific">Prorocentrum cordatum</name>
    <dbReference type="NCBI Taxonomy" id="2364126"/>
    <lineage>
        <taxon>Eukaryota</taxon>
        <taxon>Sar</taxon>
        <taxon>Alveolata</taxon>
        <taxon>Dinophyceae</taxon>
        <taxon>Prorocentrales</taxon>
        <taxon>Prorocentraceae</taxon>
        <taxon>Prorocentrum</taxon>
    </lineage>
</organism>
<comment type="caution">
    <text evidence="2">The sequence shown here is derived from an EMBL/GenBank/DDBJ whole genome shotgun (WGS) entry which is preliminary data.</text>
</comment>
<dbReference type="SUPFAM" id="SSF53474">
    <property type="entry name" value="alpha/beta-Hydrolases"/>
    <property type="match status" value="1"/>
</dbReference>
<feature type="transmembrane region" description="Helical" evidence="1">
    <location>
        <begin position="35"/>
        <end position="57"/>
    </location>
</feature>
<dbReference type="Proteomes" id="UP001189429">
    <property type="component" value="Unassembled WGS sequence"/>
</dbReference>
<evidence type="ECO:0000313" key="2">
    <source>
        <dbReference type="EMBL" id="CAK0820831.1"/>
    </source>
</evidence>
<dbReference type="Gene3D" id="3.40.50.1820">
    <property type="entry name" value="alpha/beta hydrolase"/>
    <property type="match status" value="1"/>
</dbReference>
<proteinExistence type="predicted"/>
<reference evidence="2" key="1">
    <citation type="submission" date="2023-10" db="EMBL/GenBank/DDBJ databases">
        <authorList>
            <person name="Chen Y."/>
            <person name="Shah S."/>
            <person name="Dougan E. K."/>
            <person name="Thang M."/>
            <person name="Chan C."/>
        </authorList>
    </citation>
    <scope>NUCLEOTIDE SEQUENCE [LARGE SCALE GENOMIC DNA]</scope>
</reference>
<keyword evidence="3" id="KW-1185">Reference proteome</keyword>
<evidence type="ECO:0000313" key="3">
    <source>
        <dbReference type="Proteomes" id="UP001189429"/>
    </source>
</evidence>
<keyword evidence="1" id="KW-0812">Transmembrane</keyword>
<gene>
    <name evidence="2" type="ORF">PCOR1329_LOCUS22348</name>
</gene>
<evidence type="ECO:0000256" key="1">
    <source>
        <dbReference type="SAM" id="Phobius"/>
    </source>
</evidence>
<protein>
    <submittedName>
        <fullName evidence="2">Uncharacterized protein</fullName>
    </submittedName>
</protein>
<sequence length="430" mass="47102">MAEVADASSLEAAQPLVSTSAEDSPKPRLSWKCPLYCCGCTVCSLALLLALGLYAIVKIGAESGVAVFVTINDTKVQEFCHQGLTMDNITFNNWWPGCGYEEVTQSCTHPCYNASILEDMDAFNKNANGSIVTYQSRPGTSYDGSPIGVVDLAGWWLPAPGDSPASPAPRIVLQHGFTSNSNKLFPQFAAYMLRSLGFSVLVPNFRDHCYSGNTSEHVYQWSNAYPYDLLGAWDYARMDPEGLLGGPRDTGQVGLMGFSKGSFVSCIAFGLEGSVPAAWLDSGPWKPKSVFEHGARQTLDGWGIGFASDILIGPTWDAVKKAALEKGVDLDWQLPEHTLPTGPDTMRPVYILQNMDDETVPVAENYLLRDMLAKYPEKYTVAGDWVFTGKCHGGAHLFEMFRSYTEYRDQLCSFWSAAFGLGESHCKKYA</sequence>
<keyword evidence="1" id="KW-1133">Transmembrane helix</keyword>
<name>A0ABN9RNS2_9DINO</name>
<keyword evidence="1" id="KW-0472">Membrane</keyword>
<dbReference type="InterPro" id="IPR029058">
    <property type="entry name" value="AB_hydrolase_fold"/>
</dbReference>
<dbReference type="EMBL" id="CAUYUJ010007458">
    <property type="protein sequence ID" value="CAK0820831.1"/>
    <property type="molecule type" value="Genomic_DNA"/>
</dbReference>
<accession>A0ABN9RNS2</accession>